<organism evidence="3">
    <name type="scientific">Leptosphaeria maculans (strain JN3 / isolate v23.1.3 / race Av1-4-5-6-7-8)</name>
    <name type="common">Blackleg fungus</name>
    <name type="synonym">Phoma lingam</name>
    <dbReference type="NCBI Taxonomy" id="985895"/>
    <lineage>
        <taxon>Eukaryota</taxon>
        <taxon>Fungi</taxon>
        <taxon>Dikarya</taxon>
        <taxon>Ascomycota</taxon>
        <taxon>Pezizomycotina</taxon>
        <taxon>Dothideomycetes</taxon>
        <taxon>Pleosporomycetidae</taxon>
        <taxon>Pleosporales</taxon>
        <taxon>Pleosporineae</taxon>
        <taxon>Leptosphaeriaceae</taxon>
        <taxon>Plenodomus</taxon>
        <taxon>Plenodomus lingam/Leptosphaeria maculans species complex</taxon>
    </lineage>
</organism>
<keyword evidence="3" id="KW-1185">Reference proteome</keyword>
<evidence type="ECO:0000256" key="1">
    <source>
        <dbReference type="SAM" id="SignalP"/>
    </source>
</evidence>
<dbReference type="InParanoid" id="E5A584"/>
<evidence type="ECO:0000313" key="3">
    <source>
        <dbReference type="Proteomes" id="UP000002668"/>
    </source>
</evidence>
<dbReference type="EMBL" id="FP929134">
    <property type="protein sequence ID" value="CBX98782.1"/>
    <property type="molecule type" value="Genomic_DNA"/>
</dbReference>
<dbReference type="VEuPathDB" id="FungiDB:LEMA_uP080210.1"/>
<dbReference type="Proteomes" id="UP000002668">
    <property type="component" value="Genome"/>
</dbReference>
<dbReference type="HOGENOM" id="CLU_3032821_0_0_1"/>
<accession>E5A584</accession>
<gene>
    <name evidence="2" type="ORF">LEMA_uP080210.1</name>
</gene>
<dbReference type="AlphaFoldDB" id="E5A584"/>
<name>E5A584_LEPMJ</name>
<reference evidence="3" key="1">
    <citation type="journal article" date="2011" name="Nat. Commun.">
        <title>Effector diversification within compartments of the Leptosphaeria maculans genome affected by Repeat-Induced Point mutations.</title>
        <authorList>
            <person name="Rouxel T."/>
            <person name="Grandaubert J."/>
            <person name="Hane J.K."/>
            <person name="Hoede C."/>
            <person name="van de Wouw A.P."/>
            <person name="Couloux A."/>
            <person name="Dominguez V."/>
            <person name="Anthouard V."/>
            <person name="Bally P."/>
            <person name="Bourras S."/>
            <person name="Cozijnsen A.J."/>
            <person name="Ciuffetti L.M."/>
            <person name="Degrave A."/>
            <person name="Dilmaghani A."/>
            <person name="Duret L."/>
            <person name="Fudal I."/>
            <person name="Goodwin S.B."/>
            <person name="Gout L."/>
            <person name="Glaser N."/>
            <person name="Linglin J."/>
            <person name="Kema G.H.J."/>
            <person name="Lapalu N."/>
            <person name="Lawrence C.B."/>
            <person name="May K."/>
            <person name="Meyer M."/>
            <person name="Ollivier B."/>
            <person name="Poulain J."/>
            <person name="Schoch C.L."/>
            <person name="Simon A."/>
            <person name="Spatafora J.W."/>
            <person name="Stachowiak A."/>
            <person name="Turgeon B.G."/>
            <person name="Tyler B.M."/>
            <person name="Vincent D."/>
            <person name="Weissenbach J."/>
            <person name="Amselem J."/>
            <person name="Quesneville H."/>
            <person name="Oliver R.P."/>
            <person name="Wincker P."/>
            <person name="Balesdent M.-H."/>
            <person name="Howlett B.J."/>
        </authorList>
    </citation>
    <scope>NUCLEOTIDE SEQUENCE [LARGE SCALE GENOMIC DNA]</scope>
    <source>
        <strain evidence="3">JN3 / isolate v23.1.3 / race Av1-4-5-6-7-8</strain>
    </source>
</reference>
<evidence type="ECO:0000313" key="2">
    <source>
        <dbReference type="EMBL" id="CBX98782.1"/>
    </source>
</evidence>
<sequence>MPFASPPHMVLVLVLVLVRLWAVWQAFSARSGLVGSTVVLYPSEFLHAVEWKLAV</sequence>
<keyword evidence="1" id="KW-0732">Signal</keyword>
<feature type="signal peptide" evidence="1">
    <location>
        <begin position="1"/>
        <end position="26"/>
    </location>
</feature>
<proteinExistence type="predicted"/>
<feature type="chain" id="PRO_5003193381" evidence="1">
    <location>
        <begin position="27"/>
        <end position="55"/>
    </location>
</feature>
<protein>
    <submittedName>
        <fullName evidence="2">Predicted protein</fullName>
    </submittedName>
</protein>